<dbReference type="EC" id="2.7.1.22" evidence="3"/>
<dbReference type="Pfam" id="PF01467">
    <property type="entry name" value="CTP_transf_like"/>
    <property type="match status" value="1"/>
</dbReference>
<proteinExistence type="predicted"/>
<dbReference type="SUPFAM" id="SSF52374">
    <property type="entry name" value="Nucleotidylyl transferase"/>
    <property type="match status" value="1"/>
</dbReference>
<dbReference type="NCBIfam" id="TIGR00125">
    <property type="entry name" value="cyt_tran_rel"/>
    <property type="match status" value="1"/>
</dbReference>
<dbReference type="Proteomes" id="UP001357223">
    <property type="component" value="Chromosome"/>
</dbReference>
<dbReference type="InterPro" id="IPR052735">
    <property type="entry name" value="NAD_biosynth-regulator"/>
</dbReference>
<dbReference type="InterPro" id="IPR027417">
    <property type="entry name" value="P-loop_NTPase"/>
</dbReference>
<keyword evidence="3" id="KW-0012">Acyltransferase</keyword>
<keyword evidence="4" id="KW-1185">Reference proteome</keyword>
<dbReference type="PANTHER" id="PTHR37512:SF1">
    <property type="entry name" value="NADR_TTD14 AAA DOMAIN-CONTAINING PROTEIN"/>
    <property type="match status" value="1"/>
</dbReference>
<dbReference type="SUPFAM" id="SSF52540">
    <property type="entry name" value="P-loop containing nucleoside triphosphate hydrolases"/>
    <property type="match status" value="1"/>
</dbReference>
<evidence type="ECO:0000259" key="1">
    <source>
        <dbReference type="Pfam" id="PF01467"/>
    </source>
</evidence>
<evidence type="ECO:0000313" key="4">
    <source>
        <dbReference type="Proteomes" id="UP001357223"/>
    </source>
</evidence>
<dbReference type="Gene3D" id="3.40.50.620">
    <property type="entry name" value="HUPs"/>
    <property type="match status" value="1"/>
</dbReference>
<evidence type="ECO:0000259" key="2">
    <source>
        <dbReference type="Pfam" id="PF13521"/>
    </source>
</evidence>
<keyword evidence="3" id="KW-0418">Kinase</keyword>
<dbReference type="EC" id="2.7.7.1" evidence="3"/>
<organism evidence="3 4">
    <name type="scientific">Niallia oryzisoli</name>
    <dbReference type="NCBI Taxonomy" id="1737571"/>
    <lineage>
        <taxon>Bacteria</taxon>
        <taxon>Bacillati</taxon>
        <taxon>Bacillota</taxon>
        <taxon>Bacilli</taxon>
        <taxon>Bacillales</taxon>
        <taxon>Bacillaceae</taxon>
        <taxon>Niallia</taxon>
    </lineage>
</organism>
<dbReference type="GO" id="GO:0000309">
    <property type="term" value="F:nicotinamide-nucleotide adenylyltransferase activity"/>
    <property type="evidence" value="ECO:0007669"/>
    <property type="project" value="UniProtKB-EC"/>
</dbReference>
<dbReference type="Gene3D" id="3.40.50.300">
    <property type="entry name" value="P-loop containing nucleotide triphosphate hydrolases"/>
    <property type="match status" value="1"/>
</dbReference>
<keyword evidence="3" id="KW-0808">Transferase</keyword>
<dbReference type="Pfam" id="PF13521">
    <property type="entry name" value="AAA_28"/>
    <property type="match status" value="1"/>
</dbReference>
<dbReference type="InterPro" id="IPR016429">
    <property type="entry name" value="NAD_NadR"/>
</dbReference>
<evidence type="ECO:0000313" key="3">
    <source>
        <dbReference type="EMBL" id="WVX84216.1"/>
    </source>
</evidence>
<dbReference type="PIRSF" id="PIRSF004776">
    <property type="entry name" value="NadR_NMNAT/RNK"/>
    <property type="match status" value="1"/>
</dbReference>
<keyword evidence="3" id="KW-0548">Nucleotidyltransferase</keyword>
<feature type="domain" description="Cytidyltransferase-like" evidence="1">
    <location>
        <begin position="6"/>
        <end position="147"/>
    </location>
</feature>
<dbReference type="EMBL" id="CP137640">
    <property type="protein sequence ID" value="WVX84216.1"/>
    <property type="molecule type" value="Genomic_DNA"/>
</dbReference>
<accession>A0ABZ2CPB8</accession>
<reference evidence="3 4" key="1">
    <citation type="submission" date="2023-10" db="EMBL/GenBank/DDBJ databases">
        <title>Niallia locisalis sp.nov. isolated from a salt pond sample.</title>
        <authorList>
            <person name="Li X.-J."/>
            <person name="Dong L."/>
        </authorList>
    </citation>
    <scope>NUCLEOTIDE SEQUENCE [LARGE SCALE GENOMIC DNA]</scope>
    <source>
        <strain evidence="3 4">DSM 29761</strain>
    </source>
</reference>
<sequence length="341" mass="39231">MTVGFIGGKFLPLHLGHVFAITKAACMVDELYVILSHSEKRDRSHCSAGKVDYIPAQIRLRWLSQLTKDMENVHVLSIEDEAENDQEYDWQEGAKAIRNAIGKPIDIVFSSEPAYTPIFKQIYPDSKQILLDETREQIPISATKIRKEGPFMHWDFLPDMVKPFFVKKVVIVGTESCGKSTLTRYLAKIFNTTYVEEYGRVACDELGGCDGILLPEDFQHIAYSHKLLEHKARQNANKVVFIDTEAIVTQYYSKLYCDQEQMLLDEISKLQKYDLWLLLEPDVKWVDDGLRVHGEQSVREENHLELKQMLDQKGISYHEIKGNYGERLGSAVELVRSLMNR</sequence>
<gene>
    <name evidence="3" type="primary">nadR</name>
    <name evidence="3" type="ORF">R4Z09_15180</name>
</gene>
<dbReference type="PANTHER" id="PTHR37512">
    <property type="entry name" value="TRIFUNCTIONAL NAD BIOSYNTHESIS/REGULATOR PROTEIN NADR"/>
    <property type="match status" value="1"/>
</dbReference>
<dbReference type="GO" id="GO:0016746">
    <property type="term" value="F:acyltransferase activity"/>
    <property type="evidence" value="ECO:0007669"/>
    <property type="project" value="UniProtKB-KW"/>
</dbReference>
<dbReference type="GO" id="GO:0050262">
    <property type="term" value="F:ribosylnicotinamide kinase activity"/>
    <property type="evidence" value="ECO:0007669"/>
    <property type="project" value="UniProtKB-EC"/>
</dbReference>
<dbReference type="NCBIfam" id="NF005988">
    <property type="entry name" value="PRK08099.1"/>
    <property type="match status" value="1"/>
</dbReference>
<name>A0ABZ2CPB8_9BACI</name>
<dbReference type="InterPro" id="IPR014729">
    <property type="entry name" value="Rossmann-like_a/b/a_fold"/>
</dbReference>
<dbReference type="InterPro" id="IPR038727">
    <property type="entry name" value="NadR/Ttd14_AAA_dom"/>
</dbReference>
<protein>
    <submittedName>
        <fullName evidence="3">Multifunctional transcriptional regulator/nicotinamide-nucleotide adenylyltransferase/ribosylnicotinamide kinase NadR</fullName>
        <ecNumber evidence="3">2.7.1.22</ecNumber>
        <ecNumber evidence="3">2.7.7.1</ecNumber>
    </submittedName>
</protein>
<feature type="domain" description="NadR/Ttd14 AAA" evidence="2">
    <location>
        <begin position="168"/>
        <end position="327"/>
    </location>
</feature>
<dbReference type="InterPro" id="IPR004821">
    <property type="entry name" value="Cyt_trans-like"/>
</dbReference>
<dbReference type="RefSeq" id="WP_338453089.1">
    <property type="nucleotide sequence ID" value="NZ_CP137640.1"/>
</dbReference>